<evidence type="ECO:0000313" key="2">
    <source>
        <dbReference type="Proteomes" id="UP000282613"/>
    </source>
</evidence>
<dbReference type="AlphaFoldDB" id="A0A0R3VV70"/>
<dbReference type="EMBL" id="UYRS01000292">
    <property type="protein sequence ID" value="VDK22785.1"/>
    <property type="molecule type" value="Genomic_DNA"/>
</dbReference>
<dbReference type="Proteomes" id="UP000282613">
    <property type="component" value="Unassembled WGS sequence"/>
</dbReference>
<protein>
    <submittedName>
        <fullName evidence="1 3">Uncharacterized protein</fullName>
    </submittedName>
</protein>
<gene>
    <name evidence="1" type="ORF">TASK_LOCUS1270</name>
</gene>
<sequence length="86" mass="10021">MSDDEMRKVDIPCLQDNGYIFLWVTGRFLNRQTLWHKTLHTPVAITLICVEATGDLEIKQRMHIHTTPFDLNESNHQRRSNLAAAF</sequence>
<evidence type="ECO:0000313" key="3">
    <source>
        <dbReference type="WBParaSite" id="TASK_0000126901-mRNA-1"/>
    </source>
</evidence>
<keyword evidence="2" id="KW-1185">Reference proteome</keyword>
<accession>A0A0R3VV70</accession>
<name>A0A0R3VV70_TAEAS</name>
<dbReference type="WBParaSite" id="TASK_0000126901-mRNA-1">
    <property type="protein sequence ID" value="TASK_0000126901-mRNA-1"/>
    <property type="gene ID" value="TASK_0000126901"/>
</dbReference>
<reference evidence="1 2" key="2">
    <citation type="submission" date="2018-11" db="EMBL/GenBank/DDBJ databases">
        <authorList>
            <consortium name="Pathogen Informatics"/>
        </authorList>
    </citation>
    <scope>NUCLEOTIDE SEQUENCE [LARGE SCALE GENOMIC DNA]</scope>
</reference>
<dbReference type="OrthoDB" id="10262526at2759"/>
<dbReference type="STRING" id="60517.A0A0R3VV70"/>
<organism evidence="3">
    <name type="scientific">Taenia asiatica</name>
    <name type="common">Asian tapeworm</name>
    <dbReference type="NCBI Taxonomy" id="60517"/>
    <lineage>
        <taxon>Eukaryota</taxon>
        <taxon>Metazoa</taxon>
        <taxon>Spiralia</taxon>
        <taxon>Lophotrochozoa</taxon>
        <taxon>Platyhelminthes</taxon>
        <taxon>Cestoda</taxon>
        <taxon>Eucestoda</taxon>
        <taxon>Cyclophyllidea</taxon>
        <taxon>Taeniidae</taxon>
        <taxon>Taenia</taxon>
    </lineage>
</organism>
<evidence type="ECO:0000313" key="1">
    <source>
        <dbReference type="EMBL" id="VDK22785.1"/>
    </source>
</evidence>
<reference evidence="3" key="1">
    <citation type="submission" date="2017-02" db="UniProtKB">
        <authorList>
            <consortium name="WormBaseParasite"/>
        </authorList>
    </citation>
    <scope>IDENTIFICATION</scope>
</reference>
<proteinExistence type="predicted"/>